<name>A0ABP7BTD7_9MICC</name>
<evidence type="ECO:0000313" key="2">
    <source>
        <dbReference type="Proteomes" id="UP001500752"/>
    </source>
</evidence>
<proteinExistence type="predicted"/>
<dbReference type="EMBL" id="BAABEO010000005">
    <property type="protein sequence ID" value="GAA3667826.1"/>
    <property type="molecule type" value="Genomic_DNA"/>
</dbReference>
<evidence type="ECO:0000313" key="1">
    <source>
        <dbReference type="EMBL" id="GAA3667826.1"/>
    </source>
</evidence>
<organism evidence="1 2">
    <name type="scientific">Arthrobacter ginkgonis</name>
    <dbReference type="NCBI Taxonomy" id="1630594"/>
    <lineage>
        <taxon>Bacteria</taxon>
        <taxon>Bacillati</taxon>
        <taxon>Actinomycetota</taxon>
        <taxon>Actinomycetes</taxon>
        <taxon>Micrococcales</taxon>
        <taxon>Micrococcaceae</taxon>
        <taxon>Arthrobacter</taxon>
    </lineage>
</organism>
<dbReference type="RefSeq" id="WP_345147949.1">
    <property type="nucleotide sequence ID" value="NZ_BAABEO010000005.1"/>
</dbReference>
<protein>
    <submittedName>
        <fullName evidence="1">Uncharacterized protein</fullName>
    </submittedName>
</protein>
<dbReference type="Proteomes" id="UP001500752">
    <property type="component" value="Unassembled WGS sequence"/>
</dbReference>
<gene>
    <name evidence="1" type="ORF">GCM10023081_03070</name>
</gene>
<reference evidence="2" key="1">
    <citation type="journal article" date="2019" name="Int. J. Syst. Evol. Microbiol.">
        <title>The Global Catalogue of Microorganisms (GCM) 10K type strain sequencing project: providing services to taxonomists for standard genome sequencing and annotation.</title>
        <authorList>
            <consortium name="The Broad Institute Genomics Platform"/>
            <consortium name="The Broad Institute Genome Sequencing Center for Infectious Disease"/>
            <person name="Wu L."/>
            <person name="Ma J."/>
        </authorList>
    </citation>
    <scope>NUCLEOTIDE SEQUENCE [LARGE SCALE GENOMIC DNA]</scope>
    <source>
        <strain evidence="2">JCM 30742</strain>
    </source>
</reference>
<accession>A0ABP7BTD7</accession>
<sequence length="83" mass="9272">MEMNVRDNWFRLSPATRQWFTDNPGCVLLPRTLVATINTETNGGADSDEHGQTTLSEDDRAFIRAQLGPDPGPEHVFFDAARP</sequence>
<comment type="caution">
    <text evidence="1">The sequence shown here is derived from an EMBL/GenBank/DDBJ whole genome shotgun (WGS) entry which is preliminary data.</text>
</comment>
<keyword evidence="2" id="KW-1185">Reference proteome</keyword>